<gene>
    <name evidence="2" type="ORF">GCM10012287_23850</name>
</gene>
<organism evidence="2 3">
    <name type="scientific">Streptomyces daqingensis</name>
    <dbReference type="NCBI Taxonomy" id="1472640"/>
    <lineage>
        <taxon>Bacteria</taxon>
        <taxon>Bacillati</taxon>
        <taxon>Actinomycetota</taxon>
        <taxon>Actinomycetes</taxon>
        <taxon>Kitasatosporales</taxon>
        <taxon>Streptomycetaceae</taxon>
        <taxon>Streptomyces</taxon>
    </lineage>
</organism>
<dbReference type="RefSeq" id="WP_189037093.1">
    <property type="nucleotide sequence ID" value="NZ_BMMP01000007.1"/>
</dbReference>
<keyword evidence="3" id="KW-1185">Reference proteome</keyword>
<evidence type="ECO:0008006" key="4">
    <source>
        <dbReference type="Google" id="ProtNLM"/>
    </source>
</evidence>
<dbReference type="Proteomes" id="UP000631535">
    <property type="component" value="Unassembled WGS sequence"/>
</dbReference>
<sequence length="139" mass="14835">MSQRRKRNQRAVGIVALTALAGVLYGGCGGGDGVPTGRPGKGDDFDRDDIRVEVVECATEKNPEATVKVTANTSPSDRRYFIGLDFLDADGEVVDTASLKLTPQPDSPDDEEITENVEMPMTESGKAGEVASCEMDHAF</sequence>
<protein>
    <recommendedName>
        <fullName evidence="4">Lipoprotein</fullName>
    </recommendedName>
</protein>
<evidence type="ECO:0000313" key="2">
    <source>
        <dbReference type="EMBL" id="GGO48570.1"/>
    </source>
</evidence>
<evidence type="ECO:0000313" key="3">
    <source>
        <dbReference type="Proteomes" id="UP000631535"/>
    </source>
</evidence>
<evidence type="ECO:0000256" key="1">
    <source>
        <dbReference type="SAM" id="MobiDB-lite"/>
    </source>
</evidence>
<accession>A0ABQ2M9T3</accession>
<proteinExistence type="predicted"/>
<name>A0ABQ2M9T3_9ACTN</name>
<reference evidence="3" key="1">
    <citation type="journal article" date="2019" name="Int. J. Syst. Evol. Microbiol.">
        <title>The Global Catalogue of Microorganisms (GCM) 10K type strain sequencing project: providing services to taxonomists for standard genome sequencing and annotation.</title>
        <authorList>
            <consortium name="The Broad Institute Genomics Platform"/>
            <consortium name="The Broad Institute Genome Sequencing Center for Infectious Disease"/>
            <person name="Wu L."/>
            <person name="Ma J."/>
        </authorList>
    </citation>
    <scope>NUCLEOTIDE SEQUENCE [LARGE SCALE GENOMIC DNA]</scope>
    <source>
        <strain evidence="3">CGMCC 4.7178</strain>
    </source>
</reference>
<dbReference type="EMBL" id="BMMP01000007">
    <property type="protein sequence ID" value="GGO48570.1"/>
    <property type="molecule type" value="Genomic_DNA"/>
</dbReference>
<comment type="caution">
    <text evidence="2">The sequence shown here is derived from an EMBL/GenBank/DDBJ whole genome shotgun (WGS) entry which is preliminary data.</text>
</comment>
<feature type="region of interest" description="Disordered" evidence="1">
    <location>
        <begin position="99"/>
        <end position="139"/>
    </location>
</feature>